<reference evidence="1" key="1">
    <citation type="submission" date="2021-05" db="EMBL/GenBank/DDBJ databases">
        <authorList>
            <person name="Pan Q."/>
            <person name="Jouanno E."/>
            <person name="Zahm M."/>
            <person name="Klopp C."/>
            <person name="Cabau C."/>
            <person name="Louis A."/>
            <person name="Berthelot C."/>
            <person name="Parey E."/>
            <person name="Roest Crollius H."/>
            <person name="Montfort J."/>
            <person name="Robinson-Rechavi M."/>
            <person name="Bouchez O."/>
            <person name="Lampietro C."/>
            <person name="Lopez Roques C."/>
            <person name="Donnadieu C."/>
            <person name="Postlethwait J."/>
            <person name="Bobe J."/>
            <person name="Dillon D."/>
            <person name="Chandos A."/>
            <person name="von Hippel F."/>
            <person name="Guiguen Y."/>
        </authorList>
    </citation>
    <scope>NUCLEOTIDE SEQUENCE</scope>
    <source>
        <strain evidence="1">YG-Jan2019</strain>
    </source>
</reference>
<evidence type="ECO:0000313" key="1">
    <source>
        <dbReference type="EMBL" id="KAJ7990838.1"/>
    </source>
</evidence>
<gene>
    <name evidence="1" type="ORF">DPEC_G00291070</name>
</gene>
<comment type="caution">
    <text evidence="1">The sequence shown here is derived from an EMBL/GenBank/DDBJ whole genome shotgun (WGS) entry which is preliminary data.</text>
</comment>
<protein>
    <submittedName>
        <fullName evidence="1">Uncharacterized protein</fullName>
    </submittedName>
</protein>
<dbReference type="EMBL" id="CM055754">
    <property type="protein sequence ID" value="KAJ7990838.1"/>
    <property type="molecule type" value="Genomic_DNA"/>
</dbReference>
<accession>A0ACC2FHL4</accession>
<evidence type="ECO:0000313" key="2">
    <source>
        <dbReference type="Proteomes" id="UP001157502"/>
    </source>
</evidence>
<keyword evidence="2" id="KW-1185">Reference proteome</keyword>
<dbReference type="Proteomes" id="UP001157502">
    <property type="component" value="Chromosome 27"/>
</dbReference>
<name>A0ACC2FHL4_DALPE</name>
<sequence>MQPYTPDPSVPHPRPGQVSADWRRLWWMSTPSITSPYVTNKTLEPEADGGYGPEEPGPVTQVLSPRCIVGLAECSQNMLR</sequence>
<proteinExistence type="predicted"/>
<organism evidence="1 2">
    <name type="scientific">Dallia pectoralis</name>
    <name type="common">Alaska blackfish</name>
    <dbReference type="NCBI Taxonomy" id="75939"/>
    <lineage>
        <taxon>Eukaryota</taxon>
        <taxon>Metazoa</taxon>
        <taxon>Chordata</taxon>
        <taxon>Craniata</taxon>
        <taxon>Vertebrata</taxon>
        <taxon>Euteleostomi</taxon>
        <taxon>Actinopterygii</taxon>
        <taxon>Neopterygii</taxon>
        <taxon>Teleostei</taxon>
        <taxon>Protacanthopterygii</taxon>
        <taxon>Esociformes</taxon>
        <taxon>Umbridae</taxon>
        <taxon>Dallia</taxon>
    </lineage>
</organism>